<dbReference type="Proteomes" id="UP000236333">
    <property type="component" value="Unassembled WGS sequence"/>
</dbReference>
<evidence type="ECO:0000256" key="5">
    <source>
        <dbReference type="ARBA" id="ARBA00022679"/>
    </source>
</evidence>
<keyword evidence="13" id="KW-0472">Membrane</keyword>
<name>A0A2J8AK59_9CHLO</name>
<evidence type="ECO:0000256" key="17">
    <source>
        <dbReference type="PROSITE-ProRule" id="PRU00134"/>
    </source>
</evidence>
<keyword evidence="10" id="KW-0862">Zinc</keyword>
<keyword evidence="9" id="KW-0418">Kinase</keyword>
<comment type="catalytic activity">
    <reaction evidence="16">
        <text>phytol + CTP = phytyl phosphate + CDP + H(+)</text>
        <dbReference type="Rhea" id="RHEA:38055"/>
        <dbReference type="ChEBI" id="CHEBI:15378"/>
        <dbReference type="ChEBI" id="CHEBI:17327"/>
        <dbReference type="ChEBI" id="CHEBI:37563"/>
        <dbReference type="ChEBI" id="CHEBI:58069"/>
        <dbReference type="ChEBI" id="CHEBI:75483"/>
        <dbReference type="EC" id="2.7.1.182"/>
    </reaction>
</comment>
<evidence type="ECO:0000313" key="21">
    <source>
        <dbReference type="Proteomes" id="UP000236333"/>
    </source>
</evidence>
<dbReference type="EMBL" id="PGGS01000002">
    <property type="protein sequence ID" value="PNH12905.1"/>
    <property type="molecule type" value="Genomic_DNA"/>
</dbReference>
<dbReference type="PROSITE" id="PS50865">
    <property type="entry name" value="ZF_MYND_2"/>
    <property type="match status" value="1"/>
</dbReference>
<keyword evidence="21" id="KW-1185">Reference proteome</keyword>
<keyword evidence="6" id="KW-0812">Transmembrane</keyword>
<accession>A0A2J8AK59</accession>
<evidence type="ECO:0000256" key="7">
    <source>
        <dbReference type="ARBA" id="ARBA00022723"/>
    </source>
</evidence>
<dbReference type="EC" id="2.7.1.182" evidence="15"/>
<evidence type="ECO:0000256" key="3">
    <source>
        <dbReference type="ARBA" id="ARBA00022528"/>
    </source>
</evidence>
<keyword evidence="4" id="KW-0934">Plastid</keyword>
<evidence type="ECO:0000256" key="13">
    <source>
        <dbReference type="ARBA" id="ARBA00023136"/>
    </source>
</evidence>
<evidence type="ECO:0000256" key="1">
    <source>
        <dbReference type="ARBA" id="ARBA00004508"/>
    </source>
</evidence>
<organism evidence="20 21">
    <name type="scientific">Tetrabaena socialis</name>
    <dbReference type="NCBI Taxonomy" id="47790"/>
    <lineage>
        <taxon>Eukaryota</taxon>
        <taxon>Viridiplantae</taxon>
        <taxon>Chlorophyta</taxon>
        <taxon>core chlorophytes</taxon>
        <taxon>Chlorophyceae</taxon>
        <taxon>CS clade</taxon>
        <taxon>Chlamydomonadales</taxon>
        <taxon>Tetrabaenaceae</taxon>
        <taxon>Tetrabaena</taxon>
    </lineage>
</organism>
<protein>
    <recommendedName>
        <fullName evidence="15">phytol kinase</fullName>
        <ecNumber evidence="15">2.7.1.182</ecNumber>
    </recommendedName>
</protein>
<feature type="compositionally biased region" description="Gly residues" evidence="18">
    <location>
        <begin position="130"/>
        <end position="166"/>
    </location>
</feature>
<dbReference type="GO" id="GO:0016020">
    <property type="term" value="C:membrane"/>
    <property type="evidence" value="ECO:0007669"/>
    <property type="project" value="UniProtKB-SubCell"/>
</dbReference>
<gene>
    <name evidence="20" type="ORF">TSOC_000096</name>
</gene>
<comment type="similarity">
    <text evidence="2">Belongs to the polyprenol kinase family.</text>
</comment>
<evidence type="ECO:0000256" key="2">
    <source>
        <dbReference type="ARBA" id="ARBA00010794"/>
    </source>
</evidence>
<proteinExistence type="inferred from homology"/>
<evidence type="ECO:0000256" key="15">
    <source>
        <dbReference type="ARBA" id="ARBA00039024"/>
    </source>
</evidence>
<evidence type="ECO:0000259" key="19">
    <source>
        <dbReference type="PROSITE" id="PS50865"/>
    </source>
</evidence>
<dbReference type="AlphaFoldDB" id="A0A2J8AK59"/>
<dbReference type="PANTHER" id="PTHR32523:SF8">
    <property type="entry name" value="DOLICHOL KINASE"/>
    <property type="match status" value="1"/>
</dbReference>
<evidence type="ECO:0000256" key="18">
    <source>
        <dbReference type="SAM" id="MobiDB-lite"/>
    </source>
</evidence>
<dbReference type="SUPFAM" id="SSF144232">
    <property type="entry name" value="HIT/MYND zinc finger-like"/>
    <property type="match status" value="1"/>
</dbReference>
<evidence type="ECO:0000256" key="14">
    <source>
        <dbReference type="ARBA" id="ARBA00024015"/>
    </source>
</evidence>
<feature type="region of interest" description="Disordered" evidence="18">
    <location>
        <begin position="114"/>
        <end position="167"/>
    </location>
</feature>
<keyword evidence="3" id="KW-0150">Chloroplast</keyword>
<evidence type="ECO:0000313" key="20">
    <source>
        <dbReference type="EMBL" id="PNH12905.1"/>
    </source>
</evidence>
<evidence type="ECO:0000256" key="12">
    <source>
        <dbReference type="ARBA" id="ARBA00022989"/>
    </source>
</evidence>
<dbReference type="OrthoDB" id="550206at2759"/>
<evidence type="ECO:0000256" key="8">
    <source>
        <dbReference type="ARBA" id="ARBA00022771"/>
    </source>
</evidence>
<feature type="region of interest" description="Disordered" evidence="18">
    <location>
        <begin position="1"/>
        <end position="20"/>
    </location>
</feature>
<keyword evidence="5" id="KW-0808">Transferase</keyword>
<keyword evidence="11" id="KW-0809">Transit peptide</keyword>
<evidence type="ECO:0000256" key="4">
    <source>
        <dbReference type="ARBA" id="ARBA00022640"/>
    </source>
</evidence>
<keyword evidence="7" id="KW-0479">Metal-binding</keyword>
<dbReference type="PANTHER" id="PTHR32523">
    <property type="entry name" value="PHYTOL KINASE 1, CHLOROPLASTIC"/>
    <property type="match status" value="1"/>
</dbReference>
<reference evidence="20 21" key="1">
    <citation type="journal article" date="2017" name="Mol. Biol. Evol.">
        <title>The 4-celled Tetrabaena socialis nuclear genome reveals the essential components for genetic control of cell number at the origin of multicellularity in the volvocine lineage.</title>
        <authorList>
            <person name="Featherston J."/>
            <person name="Arakaki Y."/>
            <person name="Hanschen E.R."/>
            <person name="Ferris P.J."/>
            <person name="Michod R.E."/>
            <person name="Olson B.J.S.C."/>
            <person name="Nozaki H."/>
            <person name="Durand P.M."/>
        </authorList>
    </citation>
    <scope>NUCLEOTIDE SEQUENCE [LARGE SCALE GENOMIC DNA]</scope>
    <source>
        <strain evidence="20 21">NIES-571</strain>
    </source>
</reference>
<evidence type="ECO:0000256" key="9">
    <source>
        <dbReference type="ARBA" id="ARBA00022777"/>
    </source>
</evidence>
<dbReference type="InterPro" id="IPR002893">
    <property type="entry name" value="Znf_MYND"/>
</dbReference>
<feature type="domain" description="MYND-type" evidence="19">
    <location>
        <begin position="900"/>
        <end position="943"/>
    </location>
</feature>
<dbReference type="GO" id="GO:0008270">
    <property type="term" value="F:zinc ion binding"/>
    <property type="evidence" value="ECO:0007669"/>
    <property type="project" value="UniProtKB-KW"/>
</dbReference>
<dbReference type="InterPro" id="IPR039606">
    <property type="entry name" value="Phytol/farnesol_kinase"/>
</dbReference>
<evidence type="ECO:0000256" key="10">
    <source>
        <dbReference type="ARBA" id="ARBA00022833"/>
    </source>
</evidence>
<evidence type="ECO:0000256" key="6">
    <source>
        <dbReference type="ARBA" id="ARBA00022692"/>
    </source>
</evidence>
<comment type="caution">
    <text evidence="20">The sequence shown here is derived from an EMBL/GenBank/DDBJ whole genome shotgun (WGS) entry which is preliminary data.</text>
</comment>
<evidence type="ECO:0000256" key="11">
    <source>
        <dbReference type="ARBA" id="ARBA00022946"/>
    </source>
</evidence>
<keyword evidence="8 17" id="KW-0863">Zinc-finger</keyword>
<comment type="subcellular location">
    <subcellularLocation>
        <location evidence="1">Plastid</location>
        <location evidence="1">Chloroplast membrane</location>
        <topology evidence="1">Multi-pass membrane protein</topology>
    </subcellularLocation>
</comment>
<evidence type="ECO:0000256" key="16">
    <source>
        <dbReference type="ARBA" id="ARBA00048889"/>
    </source>
</evidence>
<dbReference type="GO" id="GO:0009507">
    <property type="term" value="C:chloroplast"/>
    <property type="evidence" value="ECO:0007669"/>
    <property type="project" value="UniProtKB-SubCell"/>
</dbReference>
<sequence>MRQGRSKPSRSESTRRQATGVLDQRVKYALRRLPALVNGLLAVPDDRAQSAPVDDVEELAELLKTVNGYLAEFPGGSAEGAAAAASIFEDAAVHSALLRLVAAVLRWPLPAPISNQPSRAGGATNLASGGTIGGGHSGSTSTGGSGSGGSATGGNGSGSDTGGSNGGSTEKLNGKVIQAYAGVARGACCVAYRLLRLLLMQPHVLPAVPDFVQKLLRMHTLQCLARQFAAAAGSLGALTAQQARYVEHLFFLLDSLLLTVQLDIREEGKALRASMCRELAEALRDSCVLEHAARLLLRLMLQGAPTGAALSARNDMADTSYVYLGMYQNINSFTWTEGPNAAACAALREVLSGRCARHVVLIHGVAALCMADGGPAYGLPEDVQQAVNACLAGALPPGRQEVHHRVEAISFALLAAVMAALGNAASSPPVGERAAVVLLLRLARLAVTSADVWAARAQQQLAGLPTRAGGARLVVPRDKVVAVAQGALDPAWRLLRERLAANPPAWAQEAGVECWRLVAALLGQNMLRTAGPASPMTSLTGRELLHRWVPLLPTGEPLPSAPPPGLAAVLAGGLLPCLERLLRRGGAEPNGPESLVLGALLRSDHAWHLWAHLLEYGEPRQAAALVATLGKLLRRTNGAEANPLSVIRLCSGVLEAALFSCCDLWVTEGRQLARLLTYALCEWLPALSSSVLEVMAGQAAPGREYLSGFVLQTLLRWLPLLASRPGGGGGMAEAGAFSEEGDAGGWRLLLLEEVRVVALLGGALRLAPVPGADVASACALAQCCCIVAAVFPDEVLRAASSSSAWSPKLLRALLPEMRAQGFDALVDCTETLAAMLEGGGSGGSSSGDIHGRGGGGNTEARGRLLAYGMKAQADCFKLAAALVSPAEARALLRTCSYPGCISLAGDSEADARMRWCRFCSVPCYCCGECQLSHWQEGGHKEACPGGAKARPG</sequence>
<dbReference type="GO" id="GO:0010276">
    <property type="term" value="F:phytol kinase activity"/>
    <property type="evidence" value="ECO:0007669"/>
    <property type="project" value="UniProtKB-EC"/>
</dbReference>
<comment type="pathway">
    <text evidence="14">Cofactor biosynthesis; tocopherol biosynthesis.</text>
</comment>
<keyword evidence="12" id="KW-1133">Transmembrane helix</keyword>